<organism evidence="2 3">
    <name type="scientific">Fonsecaea multimorphosa CBS 102226</name>
    <dbReference type="NCBI Taxonomy" id="1442371"/>
    <lineage>
        <taxon>Eukaryota</taxon>
        <taxon>Fungi</taxon>
        <taxon>Dikarya</taxon>
        <taxon>Ascomycota</taxon>
        <taxon>Pezizomycotina</taxon>
        <taxon>Eurotiomycetes</taxon>
        <taxon>Chaetothyriomycetidae</taxon>
        <taxon>Chaetothyriales</taxon>
        <taxon>Herpotrichiellaceae</taxon>
        <taxon>Fonsecaea</taxon>
    </lineage>
</organism>
<dbReference type="VEuPathDB" id="FungiDB:Z520_11206"/>
<feature type="region of interest" description="Disordered" evidence="1">
    <location>
        <begin position="1"/>
        <end position="25"/>
    </location>
</feature>
<evidence type="ECO:0000313" key="3">
    <source>
        <dbReference type="Proteomes" id="UP000053411"/>
    </source>
</evidence>
<feature type="compositionally biased region" description="Low complexity" evidence="1">
    <location>
        <begin position="407"/>
        <end position="419"/>
    </location>
</feature>
<evidence type="ECO:0000256" key="1">
    <source>
        <dbReference type="SAM" id="MobiDB-lite"/>
    </source>
</evidence>
<feature type="compositionally biased region" description="Polar residues" evidence="1">
    <location>
        <begin position="8"/>
        <end position="25"/>
    </location>
</feature>
<dbReference type="RefSeq" id="XP_016627272.1">
    <property type="nucleotide sequence ID" value="XM_016781695.1"/>
</dbReference>
<dbReference type="AlphaFoldDB" id="A0A0D2JRS4"/>
<feature type="region of interest" description="Disordered" evidence="1">
    <location>
        <begin position="206"/>
        <end position="226"/>
    </location>
</feature>
<keyword evidence="3" id="KW-1185">Reference proteome</keyword>
<sequence length="547" mass="55137">MVPGAAPTSFSISPEQSTLVTTSSSSNETAISAISGIPTSSTSSLSVNVTSTTSNIAPTSTNSLASNITIASAESTSITNGIIASGTSNTSSMSTTTLLSTATIWSFPPFNFSCSSISGSSCGPHNGTIPAWATGRPTDGPLSTNISSPAWGYTPPVETDTSPEGGGTVITITIEATPAPITPSPITLPPEEITMTATVPEWRNHTSSMTSGQGTTPLSGTGSETGSVWTAESSAITMTIVIGDNMTSIVSTSQPLAPTPSSSNSSIISAISNSLSTINSETQGASVTASESFTPSLTTSLAGNETWTSISPIPPVSSFPINATASSTAMAPSNSNTTGLFNATATTTTAVSGSSGLPPASITSSPHWTNATKRTPCAWTPSYIWENWNYTGPSASTWNGNFNTANSTSTSTGSLGSVSQPTALSSPNATIETSPTSSTETSPAVDSSTITSLASPSAMMSTAISPSPNQQTNGTATPTTGDWFAISTLGDGSVLTTFVTHFGPAALSASESGYDNAATSPSSSSVGHRVVIPPKRMAAWAKMEEEN</sequence>
<dbReference type="GeneID" id="27716952"/>
<name>A0A0D2JRS4_9EURO</name>
<proteinExistence type="predicted"/>
<dbReference type="STRING" id="1442371.A0A0D2JRS4"/>
<feature type="compositionally biased region" description="Low complexity" evidence="1">
    <location>
        <begin position="432"/>
        <end position="443"/>
    </location>
</feature>
<feature type="region of interest" description="Disordered" evidence="1">
    <location>
        <begin position="349"/>
        <end position="370"/>
    </location>
</feature>
<gene>
    <name evidence="2" type="ORF">Z520_11206</name>
</gene>
<feature type="compositionally biased region" description="Polar residues" evidence="1">
    <location>
        <begin position="361"/>
        <end position="370"/>
    </location>
</feature>
<evidence type="ECO:0000313" key="2">
    <source>
        <dbReference type="EMBL" id="KIX93149.1"/>
    </source>
</evidence>
<feature type="compositionally biased region" description="Polar residues" evidence="1">
    <location>
        <begin position="420"/>
        <end position="431"/>
    </location>
</feature>
<dbReference type="EMBL" id="KN848097">
    <property type="protein sequence ID" value="KIX93149.1"/>
    <property type="molecule type" value="Genomic_DNA"/>
</dbReference>
<protein>
    <submittedName>
        <fullName evidence="2">Uncharacterized protein</fullName>
    </submittedName>
</protein>
<dbReference type="OrthoDB" id="4160054at2759"/>
<accession>A0A0D2JRS4</accession>
<reference evidence="2 3" key="1">
    <citation type="submission" date="2015-01" db="EMBL/GenBank/DDBJ databases">
        <title>The Genome Sequence of Fonsecaea multimorphosa CBS 102226.</title>
        <authorList>
            <consortium name="The Broad Institute Genomics Platform"/>
            <person name="Cuomo C."/>
            <person name="de Hoog S."/>
            <person name="Gorbushina A."/>
            <person name="Stielow B."/>
            <person name="Teixiera M."/>
            <person name="Abouelleil A."/>
            <person name="Chapman S.B."/>
            <person name="Priest M."/>
            <person name="Young S.K."/>
            <person name="Wortman J."/>
            <person name="Nusbaum C."/>
            <person name="Birren B."/>
        </authorList>
    </citation>
    <scope>NUCLEOTIDE SEQUENCE [LARGE SCALE GENOMIC DNA]</scope>
    <source>
        <strain evidence="2 3">CBS 102226</strain>
    </source>
</reference>
<feature type="compositionally biased region" description="Polar residues" evidence="1">
    <location>
        <begin position="444"/>
        <end position="479"/>
    </location>
</feature>
<feature type="region of interest" description="Disordered" evidence="1">
    <location>
        <begin position="407"/>
        <end position="479"/>
    </location>
</feature>
<dbReference type="Proteomes" id="UP000053411">
    <property type="component" value="Unassembled WGS sequence"/>
</dbReference>